<name>A0ABD1E370_HYPHA</name>
<protein>
    <recommendedName>
        <fullName evidence="3">Tc1-like transposase DDE domain-containing protein</fullName>
    </recommendedName>
</protein>
<comment type="caution">
    <text evidence="1">The sequence shown here is derived from an EMBL/GenBank/DDBJ whole genome shotgun (WGS) entry which is preliminary data.</text>
</comment>
<dbReference type="AlphaFoldDB" id="A0ABD1E370"/>
<dbReference type="InterPro" id="IPR036397">
    <property type="entry name" value="RNaseH_sf"/>
</dbReference>
<evidence type="ECO:0008006" key="3">
    <source>
        <dbReference type="Google" id="ProtNLM"/>
    </source>
</evidence>
<proteinExistence type="predicted"/>
<gene>
    <name evidence="1" type="ORF">ABEB36_014066</name>
</gene>
<dbReference type="Gene3D" id="3.30.420.10">
    <property type="entry name" value="Ribonuclease H-like superfamily/Ribonuclease H"/>
    <property type="match status" value="1"/>
</dbReference>
<accession>A0ABD1E370</accession>
<sequence>MVLSEQHFSCMHVNLLPWPPRSPDLSAIKQVWNMIGRRLASLAVDPQTIDALRREIQTAWNNLPQ</sequence>
<evidence type="ECO:0000313" key="2">
    <source>
        <dbReference type="Proteomes" id="UP001566132"/>
    </source>
</evidence>
<evidence type="ECO:0000313" key="1">
    <source>
        <dbReference type="EMBL" id="KAL1489123.1"/>
    </source>
</evidence>
<reference evidence="1 2" key="1">
    <citation type="submission" date="2024-05" db="EMBL/GenBank/DDBJ databases">
        <title>Genetic variation in Jamaican populations of the coffee berry borer (Hypothenemus hampei).</title>
        <authorList>
            <person name="Errbii M."/>
            <person name="Myrie A."/>
        </authorList>
    </citation>
    <scope>NUCLEOTIDE SEQUENCE [LARGE SCALE GENOMIC DNA]</scope>
    <source>
        <strain evidence="1">JA-Hopewell-2020-01-JO</strain>
        <tissue evidence="1">Whole body</tissue>
    </source>
</reference>
<dbReference type="Proteomes" id="UP001566132">
    <property type="component" value="Unassembled WGS sequence"/>
</dbReference>
<keyword evidence="2" id="KW-1185">Reference proteome</keyword>
<organism evidence="1 2">
    <name type="scientific">Hypothenemus hampei</name>
    <name type="common">Coffee berry borer</name>
    <dbReference type="NCBI Taxonomy" id="57062"/>
    <lineage>
        <taxon>Eukaryota</taxon>
        <taxon>Metazoa</taxon>
        <taxon>Ecdysozoa</taxon>
        <taxon>Arthropoda</taxon>
        <taxon>Hexapoda</taxon>
        <taxon>Insecta</taxon>
        <taxon>Pterygota</taxon>
        <taxon>Neoptera</taxon>
        <taxon>Endopterygota</taxon>
        <taxon>Coleoptera</taxon>
        <taxon>Polyphaga</taxon>
        <taxon>Cucujiformia</taxon>
        <taxon>Curculionidae</taxon>
        <taxon>Scolytinae</taxon>
        <taxon>Hypothenemus</taxon>
    </lineage>
</organism>
<dbReference type="EMBL" id="JBDJPC010000012">
    <property type="protein sequence ID" value="KAL1489123.1"/>
    <property type="molecule type" value="Genomic_DNA"/>
</dbReference>